<accession>A0ABY2RPL7</accession>
<comment type="caution">
    <text evidence="2">The sequence shown here is derived from an EMBL/GenBank/DDBJ whole genome shotgun (WGS) entry which is preliminary data.</text>
</comment>
<evidence type="ECO:0000259" key="1">
    <source>
        <dbReference type="Pfam" id="PF09346"/>
    </source>
</evidence>
<dbReference type="RefSeq" id="WP_136907787.1">
    <property type="nucleotide sequence ID" value="NZ_SUMD01000002.1"/>
</dbReference>
<dbReference type="Pfam" id="PF09346">
    <property type="entry name" value="SMI1_KNR4"/>
    <property type="match status" value="1"/>
</dbReference>
<evidence type="ECO:0000313" key="3">
    <source>
        <dbReference type="Proteomes" id="UP000305109"/>
    </source>
</evidence>
<protein>
    <submittedName>
        <fullName evidence="2">SMI1/KNR4 family protein</fullName>
    </submittedName>
</protein>
<dbReference type="Proteomes" id="UP000305109">
    <property type="component" value="Unassembled WGS sequence"/>
</dbReference>
<dbReference type="EMBL" id="SUMD01000002">
    <property type="protein sequence ID" value="TJZ80290.1"/>
    <property type="molecule type" value="Genomic_DNA"/>
</dbReference>
<reference evidence="2 3" key="1">
    <citation type="submission" date="2019-04" db="EMBL/GenBank/DDBJ databases">
        <title>Rhodococcus oryzae sp. nov., a novel actinomycete isolated from rhizosphere soil of rice (Oryza sativa L.).</title>
        <authorList>
            <person name="Li C."/>
        </authorList>
    </citation>
    <scope>NUCLEOTIDE SEQUENCE [LARGE SCALE GENOMIC DNA]</scope>
    <source>
        <strain evidence="2 3">NEAU-CX67</strain>
    </source>
</reference>
<name>A0ABY2RPL7_9NOCA</name>
<sequence>MLIERFVVADTIESPGAVHALGAEERRDEHMTTPRAYLDAVAEVYTESGASLDLRAPLADANRDAMLGSLGFGVADWLVDLWRVADGGAAYSSVFARPGFFTGADFLSVSQALALRNRLRDIAGNFSGWQEPEPRDGRIRPGWFLDAWVPFAAFGGSTIVLFADCHPGSGGEVGQVISYVHDPDQIALVAPDGEAYLDASLTWFRDQAEEFVLEG</sequence>
<keyword evidence="3" id="KW-1185">Reference proteome</keyword>
<dbReference type="InterPro" id="IPR018958">
    <property type="entry name" value="Knr4/Smi1-like_dom"/>
</dbReference>
<proteinExistence type="predicted"/>
<evidence type="ECO:0000313" key="2">
    <source>
        <dbReference type="EMBL" id="TJZ80290.1"/>
    </source>
</evidence>
<feature type="domain" description="Knr4/Smi1-like" evidence="1">
    <location>
        <begin position="76"/>
        <end position="198"/>
    </location>
</feature>
<organism evidence="2 3">
    <name type="scientific">Rhodococcus oryzae</name>
    <dbReference type="NCBI Taxonomy" id="2571143"/>
    <lineage>
        <taxon>Bacteria</taxon>
        <taxon>Bacillati</taxon>
        <taxon>Actinomycetota</taxon>
        <taxon>Actinomycetes</taxon>
        <taxon>Mycobacteriales</taxon>
        <taxon>Nocardiaceae</taxon>
        <taxon>Rhodococcus</taxon>
    </lineage>
</organism>
<gene>
    <name evidence="2" type="ORF">FCG67_05355</name>
</gene>